<evidence type="ECO:0000256" key="1">
    <source>
        <dbReference type="SAM" id="Phobius"/>
    </source>
</evidence>
<protein>
    <recommendedName>
        <fullName evidence="5">PEP-CTERM sorting domain-containing protein</fullName>
    </recommendedName>
</protein>
<keyword evidence="2" id="KW-0732">Signal</keyword>
<sequence length="287" mass="30146">MHNLVKTSLLSSTLLAASGICSQMVAQVYVWENPTRQTDTGTIYTIPKLVEASNASSVSAVRGSDQFGAVQVWGDTGTDWLAGNATINGLQSNDGIMNFSDSSLPDVRFSFSGTPSSSAGTLIASNYAFSSAPGESSSMRVTAGSTTVPVSTTLTIDFGNWNGSIFDSSVNAVRAAGFTLNSTEDRWNDLDSLSVTFYDTEGGALSTQAFPVGFPPADSSSLFFGYESTSATVGSVEITIVGTNSEILGLDEFGFSSIPEASTILYVAPIAIMGVLLHRRRKNSLSR</sequence>
<feature type="transmembrane region" description="Helical" evidence="1">
    <location>
        <begin position="261"/>
        <end position="278"/>
    </location>
</feature>
<keyword evidence="1" id="KW-0472">Membrane</keyword>
<accession>A0A7X1B1G1</accession>
<dbReference type="EMBL" id="JACHVA010000101">
    <property type="protein sequence ID" value="MBC2602730.1"/>
    <property type="molecule type" value="Genomic_DNA"/>
</dbReference>
<keyword evidence="1" id="KW-1133">Transmembrane helix</keyword>
<feature type="signal peptide" evidence="2">
    <location>
        <begin position="1"/>
        <end position="26"/>
    </location>
</feature>
<dbReference type="Proteomes" id="UP000525652">
    <property type="component" value="Unassembled WGS sequence"/>
</dbReference>
<keyword evidence="1" id="KW-0812">Transmembrane</keyword>
<feature type="chain" id="PRO_5031097523" description="PEP-CTERM sorting domain-containing protein" evidence="2">
    <location>
        <begin position="27"/>
        <end position="287"/>
    </location>
</feature>
<evidence type="ECO:0000256" key="2">
    <source>
        <dbReference type="SAM" id="SignalP"/>
    </source>
</evidence>
<name>A0A7X1B1G1_9BACT</name>
<evidence type="ECO:0000313" key="4">
    <source>
        <dbReference type="Proteomes" id="UP000525652"/>
    </source>
</evidence>
<evidence type="ECO:0000313" key="3">
    <source>
        <dbReference type="EMBL" id="MBC2602730.1"/>
    </source>
</evidence>
<proteinExistence type="predicted"/>
<evidence type="ECO:0008006" key="5">
    <source>
        <dbReference type="Google" id="ProtNLM"/>
    </source>
</evidence>
<organism evidence="3 4">
    <name type="scientific">Puniceicoccus vermicola</name>
    <dbReference type="NCBI Taxonomy" id="388746"/>
    <lineage>
        <taxon>Bacteria</taxon>
        <taxon>Pseudomonadati</taxon>
        <taxon>Verrucomicrobiota</taxon>
        <taxon>Opitutia</taxon>
        <taxon>Puniceicoccales</taxon>
        <taxon>Puniceicoccaceae</taxon>
        <taxon>Puniceicoccus</taxon>
    </lineage>
</organism>
<comment type="caution">
    <text evidence="3">The sequence shown here is derived from an EMBL/GenBank/DDBJ whole genome shotgun (WGS) entry which is preliminary data.</text>
</comment>
<gene>
    <name evidence="3" type="ORF">H5P30_13180</name>
</gene>
<dbReference type="AlphaFoldDB" id="A0A7X1B1G1"/>
<keyword evidence="4" id="KW-1185">Reference proteome</keyword>
<reference evidence="3 4" key="1">
    <citation type="submission" date="2020-07" db="EMBL/GenBank/DDBJ databases">
        <authorList>
            <person name="Feng X."/>
        </authorList>
    </citation>
    <scope>NUCLEOTIDE SEQUENCE [LARGE SCALE GENOMIC DNA]</scope>
    <source>
        <strain evidence="3 4">JCM14086</strain>
    </source>
</reference>
<dbReference type="RefSeq" id="WP_185693395.1">
    <property type="nucleotide sequence ID" value="NZ_JACHVA010000101.1"/>
</dbReference>